<dbReference type="Proteomes" id="UP000198582">
    <property type="component" value="Unassembled WGS sequence"/>
</dbReference>
<dbReference type="STRING" id="394193.SAMN04489732_12848"/>
<keyword evidence="3" id="KW-1185">Reference proteome</keyword>
<sequence length="390" mass="42705">MTSVPKRAVIVGAGIAGLATALRLRQIGWEPLVLERAPHPRGAGYVLNFFGLGYEAAERMGVLPGLRQRHTGVPRLDYVKPDGRRHFSVARSTLESILDERNLTLLRGDIETVLYDEVRREVEIRFGTTIDSITKDGTGVRVGLSDGATEHADLLIGADGVHSKVRQLVFGPEHRFRRDLNHIVAAIPLETMPAGTRSGTTTTLTSTGRTLAITNLGPDRTAAFFTYGTRDPDAELAKGPRAVVDRFGDLGWAVPDLLDLVTTSDSLYFDSVCQVVTDRWSDGRVVLIGDAAWCVSLFGGYGASLAVGGADLLATELDRAGDDITAALDTWEAKLRPDIERLQKMGRRNTAAHAPGSRFHVFARNLVMRMVSFPPVRHLVRRHFQLDGRH</sequence>
<evidence type="ECO:0000313" key="2">
    <source>
        <dbReference type="EMBL" id="SEP53561.1"/>
    </source>
</evidence>
<dbReference type="InterPro" id="IPR036188">
    <property type="entry name" value="FAD/NAD-bd_sf"/>
</dbReference>
<dbReference type="PRINTS" id="PR00420">
    <property type="entry name" value="RNGMNOXGNASE"/>
</dbReference>
<gene>
    <name evidence="2" type="ORF">SAMN04489732_12848</name>
</gene>
<dbReference type="InterPro" id="IPR051704">
    <property type="entry name" value="FAD_aromatic-hydroxylase"/>
</dbReference>
<dbReference type="SUPFAM" id="SSF51905">
    <property type="entry name" value="FAD/NAD(P)-binding domain"/>
    <property type="match status" value="1"/>
</dbReference>
<evidence type="ECO:0000259" key="1">
    <source>
        <dbReference type="Pfam" id="PF01494"/>
    </source>
</evidence>
<dbReference type="Gene3D" id="3.50.50.60">
    <property type="entry name" value="FAD/NAD(P)-binding domain"/>
    <property type="match status" value="1"/>
</dbReference>
<protein>
    <submittedName>
        <fullName evidence="2">2-polyprenyl-6-methoxyphenol hydroxylase</fullName>
    </submittedName>
</protein>
<name>A0A1H8YNI1_9PSEU</name>
<evidence type="ECO:0000313" key="3">
    <source>
        <dbReference type="Proteomes" id="UP000198582"/>
    </source>
</evidence>
<dbReference type="GO" id="GO:0071949">
    <property type="term" value="F:FAD binding"/>
    <property type="evidence" value="ECO:0007669"/>
    <property type="project" value="InterPro"/>
</dbReference>
<dbReference type="PANTHER" id="PTHR46865:SF8">
    <property type="entry name" value="POSSIBLE OXIDOREDUCTASE"/>
    <property type="match status" value="1"/>
</dbReference>
<dbReference type="RefSeq" id="WP_091628311.1">
    <property type="nucleotide sequence ID" value="NZ_FOEF01000028.1"/>
</dbReference>
<dbReference type="PANTHER" id="PTHR46865">
    <property type="entry name" value="OXIDOREDUCTASE-RELATED"/>
    <property type="match status" value="1"/>
</dbReference>
<dbReference type="Pfam" id="PF01494">
    <property type="entry name" value="FAD_binding_3"/>
    <property type="match status" value="1"/>
</dbReference>
<organism evidence="2 3">
    <name type="scientific">Amycolatopsis saalfeldensis</name>
    <dbReference type="NCBI Taxonomy" id="394193"/>
    <lineage>
        <taxon>Bacteria</taxon>
        <taxon>Bacillati</taxon>
        <taxon>Actinomycetota</taxon>
        <taxon>Actinomycetes</taxon>
        <taxon>Pseudonocardiales</taxon>
        <taxon>Pseudonocardiaceae</taxon>
        <taxon>Amycolatopsis</taxon>
    </lineage>
</organism>
<accession>A0A1H8YNI1</accession>
<dbReference type="OrthoDB" id="3356051at2"/>
<feature type="domain" description="FAD-binding" evidence="1">
    <location>
        <begin position="8"/>
        <end position="336"/>
    </location>
</feature>
<dbReference type="AlphaFoldDB" id="A0A1H8YNI1"/>
<dbReference type="InterPro" id="IPR002938">
    <property type="entry name" value="FAD-bd"/>
</dbReference>
<dbReference type="Gene3D" id="3.30.9.10">
    <property type="entry name" value="D-Amino Acid Oxidase, subunit A, domain 2"/>
    <property type="match status" value="1"/>
</dbReference>
<proteinExistence type="predicted"/>
<reference evidence="2 3" key="1">
    <citation type="submission" date="2016-10" db="EMBL/GenBank/DDBJ databases">
        <authorList>
            <person name="de Groot N.N."/>
        </authorList>
    </citation>
    <scope>NUCLEOTIDE SEQUENCE [LARGE SCALE GENOMIC DNA]</scope>
    <source>
        <strain evidence="2 3">DSM 44993</strain>
    </source>
</reference>
<dbReference type="EMBL" id="FOEF01000028">
    <property type="protein sequence ID" value="SEP53561.1"/>
    <property type="molecule type" value="Genomic_DNA"/>
</dbReference>